<evidence type="ECO:0000313" key="1">
    <source>
        <dbReference type="EMBL" id="KAK9145688.1"/>
    </source>
</evidence>
<name>A0AAP0PI47_9MAGN</name>
<protein>
    <submittedName>
        <fullName evidence="1">Uncharacterized protein</fullName>
    </submittedName>
</protein>
<dbReference type="AlphaFoldDB" id="A0AAP0PI47"/>
<evidence type="ECO:0000313" key="2">
    <source>
        <dbReference type="Proteomes" id="UP001417504"/>
    </source>
</evidence>
<proteinExistence type="predicted"/>
<organism evidence="1 2">
    <name type="scientific">Stephania japonica</name>
    <dbReference type="NCBI Taxonomy" id="461633"/>
    <lineage>
        <taxon>Eukaryota</taxon>
        <taxon>Viridiplantae</taxon>
        <taxon>Streptophyta</taxon>
        <taxon>Embryophyta</taxon>
        <taxon>Tracheophyta</taxon>
        <taxon>Spermatophyta</taxon>
        <taxon>Magnoliopsida</taxon>
        <taxon>Ranunculales</taxon>
        <taxon>Menispermaceae</taxon>
        <taxon>Menispermoideae</taxon>
        <taxon>Cissampelideae</taxon>
        <taxon>Stephania</taxon>
    </lineage>
</organism>
<dbReference type="Proteomes" id="UP001417504">
    <property type="component" value="Unassembled WGS sequence"/>
</dbReference>
<sequence length="64" mass="7378">MGLPKHNLSPSPKGRAETLKTSISQLMFHFYLSHSVHLYTPHSAKKFLSTMEGYVFFTITKIFF</sequence>
<comment type="caution">
    <text evidence="1">The sequence shown here is derived from an EMBL/GenBank/DDBJ whole genome shotgun (WGS) entry which is preliminary data.</text>
</comment>
<keyword evidence="2" id="KW-1185">Reference proteome</keyword>
<reference evidence="1 2" key="1">
    <citation type="submission" date="2024-01" db="EMBL/GenBank/DDBJ databases">
        <title>Genome assemblies of Stephania.</title>
        <authorList>
            <person name="Yang L."/>
        </authorList>
    </citation>
    <scope>NUCLEOTIDE SEQUENCE [LARGE SCALE GENOMIC DNA]</scope>
    <source>
        <strain evidence="1">QJT</strain>
        <tissue evidence="1">Leaf</tissue>
    </source>
</reference>
<dbReference type="EMBL" id="JBBNAE010000002">
    <property type="protein sequence ID" value="KAK9145688.1"/>
    <property type="molecule type" value="Genomic_DNA"/>
</dbReference>
<gene>
    <name evidence="1" type="ORF">Sjap_005591</name>
</gene>
<accession>A0AAP0PI47</accession>